<evidence type="ECO:0000256" key="7">
    <source>
        <dbReference type="ARBA" id="ARBA00022741"/>
    </source>
</evidence>
<dbReference type="UniPathway" id="UPA00109">
    <property type="reaction ID" value="UER00188"/>
</dbReference>
<dbReference type="EC" id="2.7.1.40" evidence="4 13"/>
<evidence type="ECO:0000256" key="4">
    <source>
        <dbReference type="ARBA" id="ARBA00012142"/>
    </source>
</evidence>
<dbReference type="OrthoDB" id="9812123at2"/>
<dbReference type="Gene3D" id="2.40.33.10">
    <property type="entry name" value="PK beta-barrel domain-like"/>
    <property type="match status" value="1"/>
</dbReference>
<dbReference type="InterPro" id="IPR011037">
    <property type="entry name" value="Pyrv_Knase-like_insert_dom_sf"/>
</dbReference>
<keyword evidence="8 14" id="KW-0418">Kinase</keyword>
<keyword evidence="5 14" id="KW-0808">Transferase</keyword>
<gene>
    <name evidence="17" type="primary">pyk</name>
    <name evidence="17" type="ORF">CW354_03190</name>
</gene>
<dbReference type="Proteomes" id="UP000239504">
    <property type="component" value="Unassembled WGS sequence"/>
</dbReference>
<dbReference type="GO" id="GO:0005524">
    <property type="term" value="F:ATP binding"/>
    <property type="evidence" value="ECO:0007669"/>
    <property type="project" value="UniProtKB-KW"/>
</dbReference>
<dbReference type="PANTHER" id="PTHR11817">
    <property type="entry name" value="PYRUVATE KINASE"/>
    <property type="match status" value="1"/>
</dbReference>
<dbReference type="SUPFAM" id="SSF51621">
    <property type="entry name" value="Phosphoenolpyruvate/pyruvate domain"/>
    <property type="match status" value="1"/>
</dbReference>
<keyword evidence="10 14" id="KW-0460">Magnesium</keyword>
<keyword evidence="18" id="KW-1185">Reference proteome</keyword>
<evidence type="ECO:0000313" key="17">
    <source>
        <dbReference type="EMBL" id="PQA88968.1"/>
    </source>
</evidence>
<dbReference type="PROSITE" id="PS00110">
    <property type="entry name" value="PYRUVATE_KINASE"/>
    <property type="match status" value="1"/>
</dbReference>
<feature type="domain" description="Pyruvate kinase C-terminal" evidence="16">
    <location>
        <begin position="354"/>
        <end position="465"/>
    </location>
</feature>
<dbReference type="InterPro" id="IPR015806">
    <property type="entry name" value="Pyrv_Knase_insert_dom_sf"/>
</dbReference>
<dbReference type="Gene3D" id="3.40.1380.20">
    <property type="entry name" value="Pyruvate kinase, C-terminal domain"/>
    <property type="match status" value="1"/>
</dbReference>
<keyword evidence="11 14" id="KW-0324">Glycolysis</keyword>
<evidence type="ECO:0000256" key="13">
    <source>
        <dbReference type="NCBIfam" id="TIGR01064"/>
    </source>
</evidence>
<evidence type="ECO:0000259" key="16">
    <source>
        <dbReference type="Pfam" id="PF02887"/>
    </source>
</evidence>
<comment type="cofactor">
    <cofactor evidence="1">
        <name>K(+)</name>
        <dbReference type="ChEBI" id="CHEBI:29103"/>
    </cofactor>
</comment>
<keyword evidence="6" id="KW-0479">Metal-binding</keyword>
<dbReference type="GO" id="GO:0000287">
    <property type="term" value="F:magnesium ion binding"/>
    <property type="evidence" value="ECO:0007669"/>
    <property type="project" value="UniProtKB-UniRule"/>
</dbReference>
<comment type="caution">
    <text evidence="17">The sequence shown here is derived from an EMBL/GenBank/DDBJ whole genome shotgun (WGS) entry which is preliminary data.</text>
</comment>
<dbReference type="GO" id="GO:0004743">
    <property type="term" value="F:pyruvate kinase activity"/>
    <property type="evidence" value="ECO:0007669"/>
    <property type="project" value="UniProtKB-UniRule"/>
</dbReference>
<evidence type="ECO:0000256" key="5">
    <source>
        <dbReference type="ARBA" id="ARBA00022679"/>
    </source>
</evidence>
<name>A0A2S7K911_9PROT</name>
<proteinExistence type="inferred from homology"/>
<reference evidence="17 18" key="1">
    <citation type="submission" date="2017-12" db="EMBL/GenBank/DDBJ databases">
        <authorList>
            <person name="Hurst M.R.H."/>
        </authorList>
    </citation>
    <scope>NUCLEOTIDE SEQUENCE [LARGE SCALE GENOMIC DNA]</scope>
    <source>
        <strain evidence="17 18">SY-3-19</strain>
    </source>
</reference>
<keyword evidence="9" id="KW-0067">ATP-binding</keyword>
<dbReference type="Gene3D" id="3.20.20.60">
    <property type="entry name" value="Phosphoenolpyruvate-binding domains"/>
    <property type="match status" value="1"/>
</dbReference>
<evidence type="ECO:0000256" key="1">
    <source>
        <dbReference type="ARBA" id="ARBA00001958"/>
    </source>
</evidence>
<dbReference type="InterPro" id="IPR036918">
    <property type="entry name" value="Pyrv_Knase_C_sf"/>
</dbReference>
<dbReference type="InterPro" id="IPR001697">
    <property type="entry name" value="Pyr_Knase"/>
</dbReference>
<dbReference type="NCBIfam" id="NF004978">
    <property type="entry name" value="PRK06354.1"/>
    <property type="match status" value="1"/>
</dbReference>
<evidence type="ECO:0000256" key="6">
    <source>
        <dbReference type="ARBA" id="ARBA00022723"/>
    </source>
</evidence>
<feature type="domain" description="Pyruvate kinase barrel" evidence="15">
    <location>
        <begin position="4"/>
        <end position="321"/>
    </location>
</feature>
<evidence type="ECO:0000256" key="11">
    <source>
        <dbReference type="ARBA" id="ARBA00023152"/>
    </source>
</evidence>
<accession>A0A2S7K911</accession>
<dbReference type="InterPro" id="IPR040442">
    <property type="entry name" value="Pyrv_kinase-like_dom_sf"/>
</dbReference>
<dbReference type="Pfam" id="PF00224">
    <property type="entry name" value="PK"/>
    <property type="match status" value="1"/>
</dbReference>
<evidence type="ECO:0000256" key="10">
    <source>
        <dbReference type="ARBA" id="ARBA00022842"/>
    </source>
</evidence>
<sequence>MRNRLCKIVATIGPASASPSMLRLLFNAGVDVFRLNMSHGDHDKLAGVAKAIREIEKETGVPLSMFADLQGPKIRTGAFAGDGITLRYGAEYKLSLSSESTDENVIPIPHKELLDVLHPGDILKLDDGRLQLTVSQRTDRRIIAKADTPGELKNRKGINVPGRRLPISALTEKDKADLDFALSIGVDYVALSFVQQPDDVREARELIKGRAGVIAKIEKPSAVEHIDEIVDLSDAIMVARGDLGVECAPEDVPLMQRRIVRACRWAGKPVIVATHMLESMVESIAPTRAEASDVSTAVFQGADAVMLSAETAVGRHPPTAVAIMDRIIAATERDDESGSYKSFPRQDDDYATADAITLSARRIAEVLDCKFAVAYTKTGSTAQRLSRDRPHCPVIAATPDETVARKLALYWGVRSVVTSDISHFHEMIEKADALAKANGGENGERIIILAGYPFGRPGKTNTLKISRIGALE</sequence>
<protein>
    <recommendedName>
        <fullName evidence="4 13">Pyruvate kinase</fullName>
        <ecNumber evidence="4 13">2.7.1.40</ecNumber>
    </recommendedName>
</protein>
<organism evidence="17 18">
    <name type="scientific">Hyphococcus luteus</name>
    <dbReference type="NCBI Taxonomy" id="2058213"/>
    <lineage>
        <taxon>Bacteria</taxon>
        <taxon>Pseudomonadati</taxon>
        <taxon>Pseudomonadota</taxon>
        <taxon>Alphaproteobacteria</taxon>
        <taxon>Parvularculales</taxon>
        <taxon>Parvularculaceae</taxon>
        <taxon>Hyphococcus</taxon>
    </lineage>
</organism>
<keyword evidence="7" id="KW-0547">Nucleotide-binding</keyword>
<comment type="pathway">
    <text evidence="2 14">Carbohydrate degradation; glycolysis; pyruvate from D-glyceraldehyde 3-phosphate: step 5/5.</text>
</comment>
<dbReference type="InterPro" id="IPR015813">
    <property type="entry name" value="Pyrv/PenolPyrv_kinase-like_dom"/>
</dbReference>
<dbReference type="NCBIfam" id="TIGR01064">
    <property type="entry name" value="pyruv_kin"/>
    <property type="match status" value="1"/>
</dbReference>
<dbReference type="InterPro" id="IPR018209">
    <property type="entry name" value="Pyrv_Knase_AS"/>
</dbReference>
<keyword evidence="12 17" id="KW-0670">Pyruvate</keyword>
<dbReference type="Pfam" id="PF02887">
    <property type="entry name" value="PK_C"/>
    <property type="match status" value="1"/>
</dbReference>
<evidence type="ECO:0000313" key="18">
    <source>
        <dbReference type="Proteomes" id="UP000239504"/>
    </source>
</evidence>
<evidence type="ECO:0000256" key="14">
    <source>
        <dbReference type="RuleBase" id="RU000504"/>
    </source>
</evidence>
<evidence type="ECO:0000256" key="8">
    <source>
        <dbReference type="ARBA" id="ARBA00022777"/>
    </source>
</evidence>
<dbReference type="RefSeq" id="WP_104828606.1">
    <property type="nucleotide sequence ID" value="NZ_PJCH01000003.1"/>
</dbReference>
<dbReference type="PRINTS" id="PR01050">
    <property type="entry name" value="PYRUVTKNASE"/>
</dbReference>
<dbReference type="GO" id="GO:0030955">
    <property type="term" value="F:potassium ion binding"/>
    <property type="evidence" value="ECO:0007669"/>
    <property type="project" value="UniProtKB-UniRule"/>
</dbReference>
<evidence type="ECO:0000256" key="12">
    <source>
        <dbReference type="ARBA" id="ARBA00023317"/>
    </source>
</evidence>
<evidence type="ECO:0000256" key="2">
    <source>
        <dbReference type="ARBA" id="ARBA00004997"/>
    </source>
</evidence>
<comment type="catalytic activity">
    <reaction evidence="14">
        <text>pyruvate + ATP = phosphoenolpyruvate + ADP + H(+)</text>
        <dbReference type="Rhea" id="RHEA:18157"/>
        <dbReference type="ChEBI" id="CHEBI:15361"/>
        <dbReference type="ChEBI" id="CHEBI:15378"/>
        <dbReference type="ChEBI" id="CHEBI:30616"/>
        <dbReference type="ChEBI" id="CHEBI:58702"/>
        <dbReference type="ChEBI" id="CHEBI:456216"/>
        <dbReference type="EC" id="2.7.1.40"/>
    </reaction>
</comment>
<dbReference type="EMBL" id="PJCH01000003">
    <property type="protein sequence ID" value="PQA88968.1"/>
    <property type="molecule type" value="Genomic_DNA"/>
</dbReference>
<evidence type="ECO:0000256" key="9">
    <source>
        <dbReference type="ARBA" id="ARBA00022840"/>
    </source>
</evidence>
<dbReference type="NCBIfam" id="NF004491">
    <property type="entry name" value="PRK05826.1"/>
    <property type="match status" value="1"/>
</dbReference>
<dbReference type="InterPro" id="IPR015795">
    <property type="entry name" value="Pyrv_Knase_C"/>
</dbReference>
<dbReference type="SUPFAM" id="SSF52935">
    <property type="entry name" value="PK C-terminal domain-like"/>
    <property type="match status" value="1"/>
</dbReference>
<evidence type="ECO:0000259" key="15">
    <source>
        <dbReference type="Pfam" id="PF00224"/>
    </source>
</evidence>
<dbReference type="SUPFAM" id="SSF50800">
    <property type="entry name" value="PK beta-barrel domain-like"/>
    <property type="match status" value="1"/>
</dbReference>
<comment type="similarity">
    <text evidence="3 14">Belongs to the pyruvate kinase family.</text>
</comment>
<evidence type="ECO:0000256" key="3">
    <source>
        <dbReference type="ARBA" id="ARBA00008663"/>
    </source>
</evidence>
<dbReference type="AlphaFoldDB" id="A0A2S7K911"/>
<dbReference type="GO" id="GO:0016301">
    <property type="term" value="F:kinase activity"/>
    <property type="evidence" value="ECO:0007669"/>
    <property type="project" value="UniProtKB-KW"/>
</dbReference>
<dbReference type="InterPro" id="IPR015793">
    <property type="entry name" value="Pyrv_Knase_brl"/>
</dbReference>